<keyword evidence="10" id="KW-0813">Transport</keyword>
<dbReference type="OrthoDB" id="1798043at2"/>
<comment type="similarity">
    <text evidence="9 10">Belongs to the ComGC family.</text>
</comment>
<keyword evidence="7 10" id="KW-0472">Membrane</keyword>
<dbReference type="NCBIfam" id="NF040999">
    <property type="entry name" value="pilin_ComGC"/>
    <property type="match status" value="1"/>
</dbReference>
<keyword evidence="5 10" id="KW-0812">Transmembrane</keyword>
<evidence type="ECO:0000256" key="8">
    <source>
        <dbReference type="ARBA" id="ARBA00023287"/>
    </source>
</evidence>
<dbReference type="STRING" id="574376.BAMA_22435"/>
<dbReference type="GO" id="GO:0005886">
    <property type="term" value="C:plasma membrane"/>
    <property type="evidence" value="ECO:0007669"/>
    <property type="project" value="UniProtKB-SubCell"/>
</dbReference>
<dbReference type="GO" id="GO:0009986">
    <property type="term" value="C:cell surface"/>
    <property type="evidence" value="ECO:0007669"/>
    <property type="project" value="UniProtKB-SubCell"/>
</dbReference>
<proteinExistence type="inferred from homology"/>
<dbReference type="InterPro" id="IPR045584">
    <property type="entry name" value="Pilin-like"/>
</dbReference>
<evidence type="ECO:0000313" key="13">
    <source>
        <dbReference type="Proteomes" id="UP000027822"/>
    </source>
</evidence>
<dbReference type="Proteomes" id="UP000027822">
    <property type="component" value="Unassembled WGS sequence"/>
</dbReference>
<dbReference type="PROSITE" id="PS00409">
    <property type="entry name" value="PROKAR_NTER_METHYL"/>
    <property type="match status" value="1"/>
</dbReference>
<dbReference type="RefSeq" id="WP_034638885.1">
    <property type="nucleotide sequence ID" value="NZ_CBCSJC010000005.1"/>
</dbReference>
<dbReference type="InterPro" id="IPR016940">
    <property type="entry name" value="ComGC"/>
</dbReference>
<comment type="subunit">
    <text evidence="10">Homodimer.</text>
</comment>
<evidence type="ECO:0000256" key="10">
    <source>
        <dbReference type="PIRNR" id="PIRNR029928"/>
    </source>
</evidence>
<gene>
    <name evidence="12" type="ORF">BAMA_22435</name>
</gene>
<keyword evidence="3 10" id="KW-1003">Cell membrane</keyword>
<dbReference type="eggNOG" id="COG4537">
    <property type="taxonomic scope" value="Bacteria"/>
</dbReference>
<evidence type="ECO:0000256" key="3">
    <source>
        <dbReference type="ARBA" id="ARBA00022475"/>
    </source>
</evidence>
<keyword evidence="13" id="KW-1185">Reference proteome</keyword>
<dbReference type="AlphaFoldDB" id="A0A073KB81"/>
<dbReference type="EMBL" id="JOTN01000007">
    <property type="protein sequence ID" value="KEK19553.1"/>
    <property type="molecule type" value="Genomic_DNA"/>
</dbReference>
<evidence type="ECO:0000313" key="12">
    <source>
        <dbReference type="EMBL" id="KEK19553.1"/>
    </source>
</evidence>
<dbReference type="SUPFAM" id="SSF54523">
    <property type="entry name" value="Pili subunits"/>
    <property type="match status" value="1"/>
</dbReference>
<dbReference type="PIRSF" id="PIRSF029928">
    <property type="entry name" value="Late_competence_ComGC"/>
    <property type="match status" value="1"/>
</dbReference>
<feature type="modified residue" description="N-methylphenylalanine" evidence="11">
    <location>
        <position position="7"/>
    </location>
</feature>
<feature type="chain" id="PRO_5035523135" description="ComG operon protein 3" evidence="11">
    <location>
        <begin position="7"/>
        <end position="101"/>
    </location>
</feature>
<keyword evidence="6 10" id="KW-1133">Transmembrane helix</keyword>
<evidence type="ECO:0000256" key="6">
    <source>
        <dbReference type="ARBA" id="ARBA00022989"/>
    </source>
</evidence>
<keyword evidence="8 10" id="KW-0178">Competence</keyword>
<dbReference type="Pfam" id="PF07963">
    <property type="entry name" value="N_methyl"/>
    <property type="match status" value="1"/>
</dbReference>
<feature type="propeptide" id="PRO_5035523134" evidence="11">
    <location>
        <begin position="1"/>
        <end position="6"/>
    </location>
</feature>
<dbReference type="GO" id="GO:0015627">
    <property type="term" value="C:type II protein secretion system complex"/>
    <property type="evidence" value="ECO:0007669"/>
    <property type="project" value="InterPro"/>
</dbReference>
<protein>
    <recommendedName>
        <fullName evidence="10">ComG operon protein 3</fullName>
    </recommendedName>
</protein>
<evidence type="ECO:0000256" key="1">
    <source>
        <dbReference type="ARBA" id="ARBA00004162"/>
    </source>
</evidence>
<dbReference type="PRINTS" id="PR00813">
    <property type="entry name" value="BCTERIALGSPG"/>
</dbReference>
<dbReference type="NCBIfam" id="TIGR02532">
    <property type="entry name" value="IV_pilin_GFxxxE"/>
    <property type="match status" value="1"/>
</dbReference>
<dbReference type="Gene3D" id="3.30.700.10">
    <property type="entry name" value="Glycoprotein, Type 4 Pilin"/>
    <property type="match status" value="1"/>
</dbReference>
<accession>A0A073KB81</accession>
<evidence type="ECO:0000256" key="2">
    <source>
        <dbReference type="ARBA" id="ARBA00004241"/>
    </source>
</evidence>
<reference evidence="12 13" key="1">
    <citation type="submission" date="2014-06" db="EMBL/GenBank/DDBJ databases">
        <title>Draft genome sequence of Bacillus manliponensis JCM 15802 (MCCC 1A00708).</title>
        <authorList>
            <person name="Lai Q."/>
            <person name="Liu Y."/>
            <person name="Shao Z."/>
        </authorList>
    </citation>
    <scope>NUCLEOTIDE SEQUENCE [LARGE SCALE GENOMIC DNA]</scope>
    <source>
        <strain evidence="12 13">JCM 15802</strain>
    </source>
</reference>
<sequence length="101" mass="11309">MKNEKGFTLLEMLLVMLVISVLLLLIIPNVIKQKDSVQGKGCDAFVKSVETQVETYRLEHDTIPTVQELHEKKYITKDACPDGRTISIHPDTGLVEVEGES</sequence>
<dbReference type="InterPro" id="IPR012902">
    <property type="entry name" value="N_methyl_site"/>
</dbReference>
<comment type="function">
    <text evidence="10">Required for transformation and DNA binding.</text>
</comment>
<evidence type="ECO:0000256" key="7">
    <source>
        <dbReference type="ARBA" id="ARBA00023136"/>
    </source>
</evidence>
<comment type="subcellular location">
    <subcellularLocation>
        <location evidence="1">Cell membrane</location>
        <topology evidence="1">Single-pass membrane protein</topology>
    </subcellularLocation>
    <subcellularLocation>
        <location evidence="2">Cell surface</location>
    </subcellularLocation>
</comment>
<keyword evidence="4 11" id="KW-0488">Methylation</keyword>
<dbReference type="GO" id="GO:0030420">
    <property type="term" value="P:establishment of competence for transformation"/>
    <property type="evidence" value="ECO:0007669"/>
    <property type="project" value="UniProtKB-UniRule"/>
</dbReference>
<feature type="transmembrane region" description="Helical" evidence="10">
    <location>
        <begin position="12"/>
        <end position="31"/>
    </location>
</feature>
<dbReference type="InterPro" id="IPR000983">
    <property type="entry name" value="Bac_GSPG_pilin"/>
</dbReference>
<comment type="caution">
    <text evidence="12">The sequence shown here is derived from an EMBL/GenBank/DDBJ whole genome shotgun (WGS) entry which is preliminary data.</text>
</comment>
<name>A0A073KB81_9BACI</name>
<evidence type="ECO:0000256" key="9">
    <source>
        <dbReference type="ARBA" id="ARBA00043982"/>
    </source>
</evidence>
<organism evidence="12 13">
    <name type="scientific">Bacillus manliponensis</name>
    <dbReference type="NCBI Taxonomy" id="574376"/>
    <lineage>
        <taxon>Bacteria</taxon>
        <taxon>Bacillati</taxon>
        <taxon>Bacillota</taxon>
        <taxon>Bacilli</taxon>
        <taxon>Bacillales</taxon>
        <taxon>Bacillaceae</taxon>
        <taxon>Bacillus</taxon>
        <taxon>Bacillus cereus group</taxon>
    </lineage>
</organism>
<evidence type="ECO:0000256" key="4">
    <source>
        <dbReference type="ARBA" id="ARBA00022481"/>
    </source>
</evidence>
<dbReference type="GO" id="GO:0015628">
    <property type="term" value="P:protein secretion by the type II secretion system"/>
    <property type="evidence" value="ECO:0007669"/>
    <property type="project" value="InterPro"/>
</dbReference>
<evidence type="ECO:0000256" key="5">
    <source>
        <dbReference type="ARBA" id="ARBA00022692"/>
    </source>
</evidence>
<evidence type="ECO:0000256" key="11">
    <source>
        <dbReference type="PIRSR" id="PIRSR029928-50"/>
    </source>
</evidence>